<feature type="region of interest" description="Disordered" evidence="13">
    <location>
        <begin position="1148"/>
        <end position="1177"/>
    </location>
</feature>
<dbReference type="InterPro" id="IPR026849">
    <property type="entry name" value="ATG2"/>
</dbReference>
<dbReference type="EMBL" id="SOZJ01000001">
    <property type="protein sequence ID" value="TGJ74577.1"/>
    <property type="molecule type" value="Genomic_DNA"/>
</dbReference>
<dbReference type="GO" id="GO:0032266">
    <property type="term" value="F:phosphatidylinositol-3-phosphate binding"/>
    <property type="evidence" value="ECO:0007669"/>
    <property type="project" value="TreeGrafter"/>
</dbReference>
<keyword evidence="6" id="KW-0256">Endoplasmic reticulum</keyword>
<evidence type="ECO:0000256" key="1">
    <source>
        <dbReference type="ARBA" id="ARBA00004406"/>
    </source>
</evidence>
<comment type="catalytic activity">
    <reaction evidence="11">
        <text>a 1,2-diacyl-sn-glycero-3-phosphoethanolamine(in) = a 1,2-diacyl-sn-glycero-3-phosphoethanolamine(out)</text>
        <dbReference type="Rhea" id="RHEA:38895"/>
        <dbReference type="ChEBI" id="CHEBI:64612"/>
    </reaction>
</comment>
<feature type="region of interest" description="Disordered" evidence="13">
    <location>
        <begin position="1894"/>
        <end position="1930"/>
    </location>
</feature>
<evidence type="ECO:0000256" key="3">
    <source>
        <dbReference type="ARBA" id="ARBA00009714"/>
    </source>
</evidence>
<evidence type="ECO:0000256" key="10">
    <source>
        <dbReference type="ARBA" id="ARBA00024479"/>
    </source>
</evidence>
<evidence type="ECO:0000256" key="13">
    <source>
        <dbReference type="SAM" id="MobiDB-lite"/>
    </source>
</evidence>
<protein>
    <recommendedName>
        <fullName evidence="4">Autophagy-related protein 2</fullName>
    </recommendedName>
</protein>
<keyword evidence="7" id="KW-0072">Autophagy</keyword>
<organism evidence="14 15">
    <name type="scientific">Orbilia oligospora</name>
    <name type="common">Nematode-trapping fungus</name>
    <name type="synonym">Arthrobotrys oligospora</name>
    <dbReference type="NCBI Taxonomy" id="2813651"/>
    <lineage>
        <taxon>Eukaryota</taxon>
        <taxon>Fungi</taxon>
        <taxon>Dikarya</taxon>
        <taxon>Ascomycota</taxon>
        <taxon>Pezizomycotina</taxon>
        <taxon>Orbiliomycetes</taxon>
        <taxon>Orbiliales</taxon>
        <taxon>Orbiliaceae</taxon>
        <taxon>Orbilia</taxon>
    </lineage>
</organism>
<comment type="subcellular location">
    <subcellularLocation>
        <location evidence="1">Endoplasmic reticulum membrane</location>
        <topology evidence="1">Peripheral membrane protein</topology>
    </subcellularLocation>
    <subcellularLocation>
        <location evidence="2">Preautophagosomal structure membrane</location>
        <topology evidence="2">Peripheral membrane protein</topology>
    </subcellularLocation>
</comment>
<dbReference type="GO" id="GO:0000045">
    <property type="term" value="P:autophagosome assembly"/>
    <property type="evidence" value="ECO:0007669"/>
    <property type="project" value="TreeGrafter"/>
</dbReference>
<feature type="region of interest" description="Disordered" evidence="13">
    <location>
        <begin position="1728"/>
        <end position="1748"/>
    </location>
</feature>
<reference evidence="14 15" key="1">
    <citation type="submission" date="2019-03" db="EMBL/GenBank/DDBJ databases">
        <title>Nematode-trapping fungi genome.</title>
        <authorList>
            <person name="Vidal-Diez De Ulzurrun G."/>
        </authorList>
    </citation>
    <scope>NUCLEOTIDE SEQUENCE [LARGE SCALE GENOMIC DNA]</scope>
    <source>
        <strain evidence="14 15">TWF154</strain>
    </source>
</reference>
<gene>
    <name evidence="14" type="primary">ATG2_1</name>
    <name evidence="14" type="ORF">EYR41_001564</name>
</gene>
<accession>A0A8H2ECG6</accession>
<evidence type="ECO:0000256" key="5">
    <source>
        <dbReference type="ARBA" id="ARBA00022448"/>
    </source>
</evidence>
<sequence length="2344" mass="257775">MLGYIPRAVQLKLFRYALSKLDFLDHSTYDVERDFNLSLGLRNELEMKNLGLNVAKLSATLNLPPNLRLHDARVSILHIRIPTDFHRTPVRVSISNVIVDGELINDIGTENSACGLKSDRSSAQDAMQDPDFGDRFKIPSGIDLTSSFLQDRPAEAKEVDAVLQSKFESHEAIGENDSEEEDPAEDSGLGMPLSFWNFVPSFFQRLVDRVEIVVEDISLRIKILCPPEPRGLDVNYLTVTFSIDSIEIEGVVASTDDKKRNTPTSRTAKSGMRAIRIDGIALLLSGYPGFFEDLSSSRPPNLGDTDTVASGSTVLPSVAIPARSAAVKNPDVEGSQGIDLSESLPLGVRGPDAIHQHAGGSEDPRVATHSFFAHMQEPDRGHTRSPPSPPMDTSENMSFSPISSFHGSIGPEEIASGTISHSFFNPENNTGLSQSGRSPVAYNPEAIYGRDYQQNIESLQGNTTSHEWGDNSDSDSLEGEPRHFDLFQEPNTKFLGVTATIPPRSASLSPDSRICSRSPETSSYGRPYPRIAEPAPRTAPTMTISQTLTNLELVNANSELNEQYTYYEEPLDPIEYSNPDLLYLSRSIHSAASSTSNGETQHSVDHESLEASKAISDVSLSHVEPRVIYASSDKGGPSESGSVYESYPPSEVDDAPISVQANPQDNMDSFHPLQESEDEVTTQVAGLSGSCSHGPSPDTCIQVQTRADGDQQKIPRDTAVLIQNLIPSPLVSTQISTSPTEEAAPQTLGAEESGSEESESALAESMIFTHEEAGSLYLSALGGSQSFDPSLPALVERNETPSSTPLLGSSIPRIKIQKRLFQIDYIDIFVPGIAQSTRGATKDQESEAIPTFDSMSESTYPTMPGAFSVYAAGRSERRKTSNSLLASHSTRLNPKSSVSFKLMEEASPIPHRQRPPSNPRESPPGGFMELEIGNINISIDLIVGRNIVSILSTTGVTGRTRDFREVPEPVKIDNTVKDRTPVFALSVASLDIALVDRMTEFIAPQGCSQFDSGEPDLWTHQHSKTDSDSFNHLNILVVSVREVKLGHRLTKEQDALGFFSEVSLGSCSVKIGDQDVMKFIPNQNITTSGKQKAAVMEPSLIFRIEDNQMGRHIYFQSAVVNFYFPVQDLEATLAYFGGLDRILNTTPASSLSSKGRASQKASGMHATESQDKTPVEKQVSITADISGINIEVFISSATGGVGLSTSPIKITTKETGGLAARLSQLAIFGPNIGEGSHFGSAASVLESNSISVTFDNSPTEEDLERLLKMIMPSTDGYEDDDDNVMVDILLRQRRRGSVLRVDIGETKGSLSDLGDISRFRAIAEELAKMATVAKYIPQDERPGMLTLISAGIVSFTVFPENEPGSFTVGSKNADICHVAAPSLFALSIGRVNLIRQPGKANEVWVGESLPHPLAVSDHKHKNRSMVMVRMIGDEPEPELKIKIWNIRVEYHAKSLFELLSLTTKTTPDVAATSMVNSSTNPTNKWPSSQSINHDSSQDNILLSNQPPLRLNIGLRGVSLVLNPLDSTSKALFIIHDGTFVCGLSSHQPLSASLVLLKANLLAIDNRNNLSSPHIHSLDSRKQKHQPPEELYYYTSQGYVSVLTATSAKVNLNFDNNDVGGETSVLVNVEDTFIFIESCADSTQTVISILNGMKPPLPESEEIKYMTQIMPVDVFANLDEDAFMPVDAACIGGQPRNLKSLEEIPEDLFEDEIPFNSQLIESYYPYSDPPNAGPSSVSSPSPPPRSASNFHEQVCVVAEEPLTFDDQYIQAPSKRPQGGQIKAVPRRIALKVCIRNTQLIWNLHDGYDWQKTRDTISKAVKKVEERAFRRHRRNADAQRGSEEDGDEDEDEDGDDEESETYDVLFNSIYITLPHHRDPKDLSKDIQNQIKGNYDLQSETGSYTPTVTTVDSPYNQGAKISQPRKREQKYQRSKRNAMQFELKGVDVDFTMFEPDGSEIQTSLDLRINEVQVTENVRTSTWRMFLTYMREAGVRERGLPMAHIHVDTLRPIPELAATELSIKVKLLPLRLYVDQDALEFLTRFFEFKDPETPRSGAKQEEPFIQRCEIDTVRVKLDFKPKRVDYAGLRSGRTTEFMNFFILEEADMELRHVALNGVSGFERLGKDLNNIWMPDIKQNQLGGVVAGVAPFRSLVNIGTGVRDLVKVPIMEYRKDGRLVRSIKKGTQHFVKTSGSEVARLGAKLAIGTQTFLERTEEFLVGDLAQQRQHIHLREGFSGEEDENSSAAAFSPYADQPLGVYNGLVQARRGLTRNLNEAKEAILRVPSEAAQGGSAKGAAAAVFRAAPTAVIRPMIGVTEAVHKTLHGIDNTIDKEKREKTRDKYKKRSS</sequence>
<dbReference type="GO" id="GO:0034727">
    <property type="term" value="P:piecemeal microautophagy of the nucleus"/>
    <property type="evidence" value="ECO:0007669"/>
    <property type="project" value="TreeGrafter"/>
</dbReference>
<dbReference type="PANTHER" id="PTHR13190:SF1">
    <property type="entry name" value="AUTOPHAGY-RELATED 2, ISOFORM A"/>
    <property type="match status" value="1"/>
</dbReference>
<dbReference type="GO" id="GO:0000422">
    <property type="term" value="P:autophagy of mitochondrion"/>
    <property type="evidence" value="ECO:0007669"/>
    <property type="project" value="TreeGrafter"/>
</dbReference>
<dbReference type="GO" id="GO:0061723">
    <property type="term" value="P:glycophagy"/>
    <property type="evidence" value="ECO:0007669"/>
    <property type="project" value="TreeGrafter"/>
</dbReference>
<keyword evidence="5" id="KW-0813">Transport</keyword>
<keyword evidence="8" id="KW-0445">Lipid transport</keyword>
<comment type="catalytic activity">
    <reaction evidence="12">
        <text>a 1,2-diacyl-sn-glycero-3-phosphocholine(in) = a 1,2-diacyl-sn-glycero-3-phosphocholine(out)</text>
        <dbReference type="Rhea" id="RHEA:38571"/>
        <dbReference type="ChEBI" id="CHEBI:57643"/>
    </reaction>
</comment>
<evidence type="ECO:0000256" key="6">
    <source>
        <dbReference type="ARBA" id="ARBA00022824"/>
    </source>
</evidence>
<feature type="region of interest" description="Disordered" evidence="13">
    <location>
        <begin position="629"/>
        <end position="650"/>
    </location>
</feature>
<dbReference type="GO" id="GO:0043495">
    <property type="term" value="F:protein-membrane adaptor activity"/>
    <property type="evidence" value="ECO:0007669"/>
    <property type="project" value="TreeGrafter"/>
</dbReference>
<dbReference type="GO" id="GO:0034045">
    <property type="term" value="C:phagophore assembly site membrane"/>
    <property type="evidence" value="ECO:0007669"/>
    <property type="project" value="UniProtKB-SubCell"/>
</dbReference>
<evidence type="ECO:0000256" key="11">
    <source>
        <dbReference type="ARBA" id="ARBA00024615"/>
    </source>
</evidence>
<dbReference type="GO" id="GO:0005789">
    <property type="term" value="C:endoplasmic reticulum membrane"/>
    <property type="evidence" value="ECO:0007669"/>
    <property type="project" value="UniProtKB-SubCell"/>
</dbReference>
<feature type="region of interest" description="Disordered" evidence="13">
    <location>
        <begin position="906"/>
        <end position="925"/>
    </location>
</feature>
<evidence type="ECO:0000256" key="7">
    <source>
        <dbReference type="ARBA" id="ARBA00023006"/>
    </source>
</evidence>
<proteinExistence type="inferred from homology"/>
<feature type="region of interest" description="Disordered" evidence="13">
    <location>
        <begin position="732"/>
        <end position="763"/>
    </location>
</feature>
<dbReference type="GO" id="GO:0006869">
    <property type="term" value="P:lipid transport"/>
    <property type="evidence" value="ECO:0007669"/>
    <property type="project" value="UniProtKB-KW"/>
</dbReference>
<dbReference type="Proteomes" id="UP000297595">
    <property type="component" value="Unassembled WGS sequence"/>
</dbReference>
<feature type="compositionally biased region" description="Polar residues" evidence="13">
    <location>
        <begin position="1894"/>
        <end position="1917"/>
    </location>
</feature>
<evidence type="ECO:0000256" key="8">
    <source>
        <dbReference type="ARBA" id="ARBA00023055"/>
    </source>
</evidence>
<comment type="caution">
    <text evidence="14">The sequence shown here is derived from an EMBL/GenBank/DDBJ whole genome shotgun (WGS) entry which is preliminary data.</text>
</comment>
<evidence type="ECO:0000256" key="9">
    <source>
        <dbReference type="ARBA" id="ARBA00023136"/>
    </source>
</evidence>
<dbReference type="Pfam" id="PF13329">
    <property type="entry name" value="ATG2_CAD"/>
    <property type="match status" value="2"/>
</dbReference>
<feature type="region of interest" description="Disordered" evidence="13">
    <location>
        <begin position="1829"/>
        <end position="1857"/>
    </location>
</feature>
<keyword evidence="9" id="KW-0472">Membrane</keyword>
<comment type="catalytic activity">
    <reaction evidence="10">
        <text>a 1,2-diacyl-sn-glycero-3-phospho-L-serine(in) = a 1,2-diacyl-sn-glycero-3-phospho-L-serine(out)</text>
        <dbReference type="Rhea" id="RHEA:38663"/>
        <dbReference type="ChEBI" id="CHEBI:57262"/>
    </reaction>
</comment>
<evidence type="ECO:0000256" key="12">
    <source>
        <dbReference type="ARBA" id="ARBA00024631"/>
    </source>
</evidence>
<dbReference type="PANTHER" id="PTHR13190">
    <property type="entry name" value="AUTOPHAGY-RELATED 2, ISOFORM A"/>
    <property type="match status" value="1"/>
</dbReference>
<dbReference type="GO" id="GO:0061908">
    <property type="term" value="C:phagophore"/>
    <property type="evidence" value="ECO:0007669"/>
    <property type="project" value="TreeGrafter"/>
</dbReference>
<name>A0A8H2ECG6_ORBOL</name>
<evidence type="ECO:0000256" key="4">
    <source>
        <dbReference type="ARBA" id="ARBA00018070"/>
    </source>
</evidence>
<dbReference type="GO" id="GO:0061709">
    <property type="term" value="P:reticulophagy"/>
    <property type="evidence" value="ECO:0007669"/>
    <property type="project" value="TreeGrafter"/>
</dbReference>
<feature type="compositionally biased region" description="Polar residues" evidence="13">
    <location>
        <begin position="1148"/>
        <end position="1161"/>
    </location>
</feature>
<comment type="similarity">
    <text evidence="3">Belongs to the ATG2 family.</text>
</comment>
<dbReference type="OrthoDB" id="18982at2759"/>
<feature type="compositionally biased region" description="Acidic residues" evidence="13">
    <location>
        <begin position="1842"/>
        <end position="1857"/>
    </location>
</feature>
<feature type="region of interest" description="Disordered" evidence="13">
    <location>
        <begin position="505"/>
        <end position="536"/>
    </location>
</feature>
<evidence type="ECO:0000313" key="15">
    <source>
        <dbReference type="Proteomes" id="UP000297595"/>
    </source>
</evidence>
<evidence type="ECO:0000313" key="14">
    <source>
        <dbReference type="EMBL" id="TGJ74577.1"/>
    </source>
</evidence>
<evidence type="ECO:0000256" key="2">
    <source>
        <dbReference type="ARBA" id="ARBA00004623"/>
    </source>
</evidence>